<feature type="domain" description="AB hydrolase-1" evidence="2">
    <location>
        <begin position="86"/>
        <end position="320"/>
    </location>
</feature>
<dbReference type="SUPFAM" id="SSF53474">
    <property type="entry name" value="alpha/beta-Hydrolases"/>
    <property type="match status" value="1"/>
</dbReference>
<dbReference type="InterPro" id="IPR029058">
    <property type="entry name" value="AB_hydrolase_fold"/>
</dbReference>
<dbReference type="InterPro" id="IPR050266">
    <property type="entry name" value="AB_hydrolase_sf"/>
</dbReference>
<evidence type="ECO:0000259" key="2">
    <source>
        <dbReference type="Pfam" id="PF00561"/>
    </source>
</evidence>
<dbReference type="Proteomes" id="UP000518878">
    <property type="component" value="Unassembled WGS sequence"/>
</dbReference>
<dbReference type="GO" id="GO:0016020">
    <property type="term" value="C:membrane"/>
    <property type="evidence" value="ECO:0007669"/>
    <property type="project" value="TreeGrafter"/>
</dbReference>
<sequence length="334" mass="36259">MSMARTPKPVAPDTRPLWQRLLLRRLKFLVVVAVVLGLGAGLVYVFAPAMLLKADAARQAMSAHLEKKSIVAGDTTWSYYEGGDGPTIVLLHGFASNKETWLETAKGLTEHFHVVIPDLPGWGESSRHDDGDYGIPAQADRLESFAAAIGVQRFLLVGQSMGGAIAGVYADRHPERVASLVLMSSFGLTAKGNDFVRDVKAGNNPFVYHDRAGLEALLARIFVKPPHIPGRLEDALIARNEKDHAFIERTFEELKEPAQAYSLDPVIGKLSMPVLGIWCHDDKVIDVSALDTLRAGLKSSPSIGATVLNGCNHMPMLEKPVETARIITGFALAH</sequence>
<keyword evidence="4" id="KW-1185">Reference proteome</keyword>
<evidence type="ECO:0000313" key="4">
    <source>
        <dbReference type="Proteomes" id="UP000518878"/>
    </source>
</evidence>
<organism evidence="3 4">
    <name type="scientific">Luteibacter yeojuensis</name>
    <dbReference type="NCBI Taxonomy" id="345309"/>
    <lineage>
        <taxon>Bacteria</taxon>
        <taxon>Pseudomonadati</taxon>
        <taxon>Pseudomonadota</taxon>
        <taxon>Gammaproteobacteria</taxon>
        <taxon>Lysobacterales</taxon>
        <taxon>Rhodanobacteraceae</taxon>
        <taxon>Luteibacter</taxon>
    </lineage>
</organism>
<protein>
    <submittedName>
        <fullName evidence="3">Alpha/beta fold hydrolase</fullName>
    </submittedName>
</protein>
<dbReference type="GO" id="GO:0046464">
    <property type="term" value="P:acylglycerol catabolic process"/>
    <property type="evidence" value="ECO:0007669"/>
    <property type="project" value="TreeGrafter"/>
</dbReference>
<dbReference type="Pfam" id="PF00561">
    <property type="entry name" value="Abhydrolase_1"/>
    <property type="match status" value="1"/>
</dbReference>
<keyword evidence="1" id="KW-0812">Transmembrane</keyword>
<reference evidence="3 4" key="1">
    <citation type="journal article" date="2006" name="Int. J. Syst. Evol. Microbiol.">
        <title>Dyella yeojuensis sp. nov., isolated from greenhouse soil in Korea.</title>
        <authorList>
            <person name="Kim B.Y."/>
            <person name="Weon H.Y."/>
            <person name="Lee K.H."/>
            <person name="Seok S.J."/>
            <person name="Kwon S.W."/>
            <person name="Go S.J."/>
            <person name="Stackebrandt E."/>
        </authorList>
    </citation>
    <scope>NUCLEOTIDE SEQUENCE [LARGE SCALE GENOMIC DNA]</scope>
    <source>
        <strain evidence="3 4">DSM 17673</strain>
    </source>
</reference>
<comment type="caution">
    <text evidence="3">The sequence shown here is derived from an EMBL/GenBank/DDBJ whole genome shotgun (WGS) entry which is preliminary data.</text>
</comment>
<name>A0A7X5TQW5_9GAMM</name>
<keyword evidence="1" id="KW-1133">Transmembrane helix</keyword>
<dbReference type="AlphaFoldDB" id="A0A7X5TQW5"/>
<dbReference type="PRINTS" id="PR00111">
    <property type="entry name" value="ABHYDROLASE"/>
</dbReference>
<evidence type="ECO:0000313" key="3">
    <source>
        <dbReference type="EMBL" id="NID16233.1"/>
    </source>
</evidence>
<proteinExistence type="predicted"/>
<dbReference type="GO" id="GO:0047372">
    <property type="term" value="F:monoacylglycerol lipase activity"/>
    <property type="evidence" value="ECO:0007669"/>
    <property type="project" value="TreeGrafter"/>
</dbReference>
<gene>
    <name evidence="3" type="ORF">HBF32_12255</name>
</gene>
<feature type="transmembrane region" description="Helical" evidence="1">
    <location>
        <begin position="28"/>
        <end position="52"/>
    </location>
</feature>
<dbReference type="EMBL" id="JAAQTL010000001">
    <property type="protein sequence ID" value="NID16233.1"/>
    <property type="molecule type" value="Genomic_DNA"/>
</dbReference>
<evidence type="ECO:0000256" key="1">
    <source>
        <dbReference type="SAM" id="Phobius"/>
    </source>
</evidence>
<accession>A0A7X5TQW5</accession>
<dbReference type="InterPro" id="IPR000073">
    <property type="entry name" value="AB_hydrolase_1"/>
</dbReference>
<dbReference type="PANTHER" id="PTHR43798:SF5">
    <property type="entry name" value="MONOACYLGLYCEROL LIPASE ABHD6"/>
    <property type="match status" value="1"/>
</dbReference>
<dbReference type="Gene3D" id="3.40.50.1820">
    <property type="entry name" value="alpha/beta hydrolase"/>
    <property type="match status" value="1"/>
</dbReference>
<keyword evidence="1" id="KW-0472">Membrane</keyword>
<keyword evidence="3" id="KW-0378">Hydrolase</keyword>
<dbReference type="PANTHER" id="PTHR43798">
    <property type="entry name" value="MONOACYLGLYCEROL LIPASE"/>
    <property type="match status" value="1"/>
</dbReference>